<protein>
    <submittedName>
        <fullName evidence="1">Uncharacterized protein</fullName>
    </submittedName>
</protein>
<gene>
    <name evidence="1" type="ORF">BECKSD772D_GA0070982_10471</name>
</gene>
<proteinExistence type="predicted"/>
<organism evidence="1">
    <name type="scientific">Candidatus Kentrum sp. SD</name>
    <dbReference type="NCBI Taxonomy" id="2126332"/>
    <lineage>
        <taxon>Bacteria</taxon>
        <taxon>Pseudomonadati</taxon>
        <taxon>Pseudomonadota</taxon>
        <taxon>Gammaproteobacteria</taxon>
        <taxon>Candidatus Kentrum</taxon>
    </lineage>
</organism>
<name>A0A451BM82_9GAMM</name>
<dbReference type="AlphaFoldDB" id="A0A451BM82"/>
<dbReference type="EMBL" id="CAADHB010000047">
    <property type="protein sequence ID" value="VFK79376.1"/>
    <property type="molecule type" value="Genomic_DNA"/>
</dbReference>
<sequence length="108" mass="12017">MRRNTHLNRTIGSSVAIETIKADGLFDKLASFHRDILSKKVRSAMGDGLGFQRVAFLFHGEGSGQGRIQHLTIIKPDEYRCWTRSQAMRDMDDLASAILRAAQGGREG</sequence>
<evidence type="ECO:0000313" key="1">
    <source>
        <dbReference type="EMBL" id="VFK79376.1"/>
    </source>
</evidence>
<accession>A0A451BM82</accession>
<reference evidence="1" key="1">
    <citation type="submission" date="2019-02" db="EMBL/GenBank/DDBJ databases">
        <authorList>
            <person name="Gruber-Vodicka R. H."/>
            <person name="Seah K. B. B."/>
        </authorList>
    </citation>
    <scope>NUCLEOTIDE SEQUENCE</scope>
    <source>
        <strain evidence="1">BECK_S127</strain>
    </source>
</reference>